<reference evidence="1 2" key="1">
    <citation type="submission" date="2024-03" db="EMBL/GenBank/DDBJ databases">
        <title>Chitinophaga caseinilytica sp. nov., a casein hydrolysing bacterium isolated from forest soil.</title>
        <authorList>
            <person name="Lee D.S."/>
            <person name="Han D.M."/>
            <person name="Baek J.H."/>
            <person name="Choi D.G."/>
            <person name="Jeon J.H."/>
            <person name="Jeon C.O."/>
        </authorList>
    </citation>
    <scope>NUCLEOTIDE SEQUENCE [LARGE SCALE GENOMIC DNA]</scope>
    <source>
        <strain evidence="1 2">KACC 19118</strain>
    </source>
</reference>
<protein>
    <submittedName>
        <fullName evidence="1">DUF2268 domain-containing putative Zn-dependent protease</fullName>
    </submittedName>
</protein>
<organism evidence="1 2">
    <name type="scientific">Chitinophaga caseinilytica</name>
    <dbReference type="NCBI Taxonomy" id="2267521"/>
    <lineage>
        <taxon>Bacteria</taxon>
        <taxon>Pseudomonadati</taxon>
        <taxon>Bacteroidota</taxon>
        <taxon>Chitinophagia</taxon>
        <taxon>Chitinophagales</taxon>
        <taxon>Chitinophagaceae</taxon>
        <taxon>Chitinophaga</taxon>
    </lineage>
</organism>
<keyword evidence="2" id="KW-1185">Reference proteome</keyword>
<dbReference type="InterPro" id="IPR019853">
    <property type="entry name" value="GldB-like"/>
</dbReference>
<evidence type="ECO:0000313" key="2">
    <source>
        <dbReference type="Proteomes" id="UP001449657"/>
    </source>
</evidence>
<dbReference type="RefSeq" id="WP_341839688.1">
    <property type="nucleotide sequence ID" value="NZ_CP149792.1"/>
</dbReference>
<dbReference type="EMBL" id="CP150096">
    <property type="protein sequence ID" value="WZN44929.1"/>
    <property type="molecule type" value="Genomic_DNA"/>
</dbReference>
<dbReference type="Pfam" id="PF25594">
    <property type="entry name" value="GldB_lipo"/>
    <property type="match status" value="1"/>
</dbReference>
<accession>A0ABZ2Z311</accession>
<sequence length="329" mass="37303">MSRFIFRNPFLLAFSVILGTGAGKVSAQRSDNVFTSDIAHFWTAFDSVQATQDAERQVGIMQVLYIDKGTAGLKRFMQLRNFDARKLVETIRKYPKFWASIRPNTMQVQPQVPVIQQYIEKFRELYPELRPANMYFSITAIRAAGVAIDSTALIGTEITMGNKYTDVSEFPDKRLANFFQSKETNNIIPVSVHEYVHTQQSTEGKSLLGQCIYEGACDFVTELVIGEPLTHSYILYGNKHLPELKAQFQKEMYSEDYSNWLYNGNKVAVGDLGYFMGYAISKAYYEQAKDKKKALREIISLNYADMKAVTGFLNTSGFYGDSVFLLGGH</sequence>
<dbReference type="Proteomes" id="UP001449657">
    <property type="component" value="Chromosome"/>
</dbReference>
<gene>
    <name evidence="1" type="ORF">WJU22_18700</name>
</gene>
<keyword evidence="1" id="KW-0645">Protease</keyword>
<evidence type="ECO:0000313" key="1">
    <source>
        <dbReference type="EMBL" id="WZN44929.1"/>
    </source>
</evidence>
<dbReference type="GO" id="GO:0008233">
    <property type="term" value="F:peptidase activity"/>
    <property type="evidence" value="ECO:0007669"/>
    <property type="project" value="UniProtKB-KW"/>
</dbReference>
<dbReference type="GO" id="GO:0006508">
    <property type="term" value="P:proteolysis"/>
    <property type="evidence" value="ECO:0007669"/>
    <property type="project" value="UniProtKB-KW"/>
</dbReference>
<proteinExistence type="predicted"/>
<name>A0ABZ2Z311_9BACT</name>
<keyword evidence="1" id="KW-0378">Hydrolase</keyword>